<evidence type="ECO:0000313" key="2">
    <source>
        <dbReference type="Proteomes" id="UP000317624"/>
    </source>
</evidence>
<dbReference type="Proteomes" id="UP000317624">
    <property type="component" value="Unassembled WGS sequence"/>
</dbReference>
<sequence length="370" mass="41671">MKLKEHHYVPKFFLRRFSLQSNGKTVGVFNVAKQQFIAHGPLKSQACKPYLYGEDGELETMLSRMEGLAAELLRKMCDTSYVPTKGSDDWVTLLVFALTSDLRTLVNTNKMVTMMDQMHDFAFGDQVELPKNADELKLDHKEAPHIAMTLLKRAFFCCYDLRAVLLKNNTSYPFITCDNPLVKYNQYLEKRNKHGGTVGHAQIGLQLFMPLDPTTMLLLYDPWVYKVGGKGASLVTTINEQDVEALNLLSVVNCDKVLYFNQQATKESLNRLAIKATRYPGANIPVTVKYYADPASARKGSTKFGLDKPTELGDELLHSYMPPPRTNLTLSFISLTKQARKLPPHVASFQKRKSCALPDEASGKPFVAEY</sequence>
<protein>
    <submittedName>
        <fullName evidence="1">DUF4238 domain-containing protein</fullName>
    </submittedName>
</protein>
<reference evidence="1 2" key="1">
    <citation type="submission" date="2019-07" db="EMBL/GenBank/DDBJ databases">
        <title>Hymenobacter sp. straun FUR1 Genome sequencing and assembly.</title>
        <authorList>
            <person name="Chhetri G."/>
        </authorList>
    </citation>
    <scope>NUCLEOTIDE SEQUENCE [LARGE SCALE GENOMIC DNA]</scope>
    <source>
        <strain evidence="1 2">Fur1</strain>
    </source>
</reference>
<accession>A0A558BQ09</accession>
<keyword evidence="2" id="KW-1185">Reference proteome</keyword>
<proteinExistence type="predicted"/>
<dbReference type="AlphaFoldDB" id="A0A558BQ09"/>
<dbReference type="RefSeq" id="WP_144851652.1">
    <property type="nucleotide sequence ID" value="NZ_VMRJ01000005.1"/>
</dbReference>
<name>A0A558BQ09_9BACT</name>
<dbReference type="OrthoDB" id="580988at2"/>
<dbReference type="InterPro" id="IPR025332">
    <property type="entry name" value="DUF4238"/>
</dbReference>
<evidence type="ECO:0000313" key="1">
    <source>
        <dbReference type="EMBL" id="TVT38609.1"/>
    </source>
</evidence>
<gene>
    <name evidence="1" type="ORF">FNT36_20740</name>
</gene>
<comment type="caution">
    <text evidence="1">The sequence shown here is derived from an EMBL/GenBank/DDBJ whole genome shotgun (WGS) entry which is preliminary data.</text>
</comment>
<dbReference type="EMBL" id="VMRJ01000005">
    <property type="protein sequence ID" value="TVT38609.1"/>
    <property type="molecule type" value="Genomic_DNA"/>
</dbReference>
<dbReference type="Pfam" id="PF14022">
    <property type="entry name" value="DUF4238"/>
    <property type="match status" value="1"/>
</dbReference>
<organism evidence="1 2">
    <name type="scientific">Hymenobacter setariae</name>
    <dbReference type="NCBI Taxonomy" id="2594794"/>
    <lineage>
        <taxon>Bacteria</taxon>
        <taxon>Pseudomonadati</taxon>
        <taxon>Bacteroidota</taxon>
        <taxon>Cytophagia</taxon>
        <taxon>Cytophagales</taxon>
        <taxon>Hymenobacteraceae</taxon>
        <taxon>Hymenobacter</taxon>
    </lineage>
</organism>